<dbReference type="Proteomes" id="UP000017052">
    <property type="component" value="Unassembled WGS sequence"/>
</dbReference>
<evidence type="ECO:0000313" key="1">
    <source>
        <dbReference type="EMBL" id="ERK55877.1"/>
    </source>
</evidence>
<gene>
    <name evidence="1" type="ORF">HMPREF0682_0038</name>
</gene>
<keyword evidence="2" id="KW-1185">Reference proteome</keyword>
<dbReference type="AlphaFoldDB" id="U2RZ53"/>
<organism evidence="1 2">
    <name type="scientific">Propionibacterium acidifaciens F0233</name>
    <dbReference type="NCBI Taxonomy" id="553198"/>
    <lineage>
        <taxon>Bacteria</taxon>
        <taxon>Bacillati</taxon>
        <taxon>Actinomycetota</taxon>
        <taxon>Actinomycetes</taxon>
        <taxon>Propionibacteriales</taxon>
        <taxon>Propionibacteriaceae</taxon>
        <taxon>Propionibacterium</taxon>
    </lineage>
</organism>
<protein>
    <recommendedName>
        <fullName evidence="3">AMP-binding enzyme C-terminal domain-containing protein</fullName>
    </recommendedName>
</protein>
<comment type="caution">
    <text evidence="1">The sequence shown here is derived from an EMBL/GenBank/DDBJ whole genome shotgun (WGS) entry which is preliminary data.</text>
</comment>
<dbReference type="InterPro" id="IPR045851">
    <property type="entry name" value="AMP-bd_C_sf"/>
</dbReference>
<proteinExistence type="predicted"/>
<sequence>MLAAVVTDDDDLVAVRGWARRNLSGPQRPRLWRVVPRLPRTAAGKVDLRRLAEELTR</sequence>
<reference evidence="1" key="1">
    <citation type="submission" date="2013-08" db="EMBL/GenBank/DDBJ databases">
        <authorList>
            <person name="Durkin A.S."/>
            <person name="Haft D.R."/>
            <person name="McCorrison J."/>
            <person name="Torralba M."/>
            <person name="Gillis M."/>
            <person name="Haft D.H."/>
            <person name="Methe B."/>
            <person name="Sutton G."/>
            <person name="Nelson K.E."/>
        </authorList>
    </citation>
    <scope>NUCLEOTIDE SEQUENCE [LARGE SCALE GENOMIC DNA]</scope>
    <source>
        <strain evidence="1">F0233</strain>
    </source>
</reference>
<name>U2RZ53_9ACTN</name>
<accession>U2RZ53</accession>
<evidence type="ECO:0008006" key="3">
    <source>
        <dbReference type="Google" id="ProtNLM"/>
    </source>
</evidence>
<dbReference type="SUPFAM" id="SSF56801">
    <property type="entry name" value="Acetyl-CoA synthetase-like"/>
    <property type="match status" value="1"/>
</dbReference>
<dbReference type="EMBL" id="ACVN02000172">
    <property type="protein sequence ID" value="ERK55877.1"/>
    <property type="molecule type" value="Genomic_DNA"/>
</dbReference>
<evidence type="ECO:0000313" key="2">
    <source>
        <dbReference type="Proteomes" id="UP000017052"/>
    </source>
</evidence>
<dbReference type="Gene3D" id="3.30.300.30">
    <property type="match status" value="1"/>
</dbReference>